<name>W8VZR0_9FLAO</name>
<dbReference type="HOGENOM" id="CLU_697996_0_0_10"/>
<protein>
    <recommendedName>
        <fullName evidence="3">Calcineurin domain-containing protein</fullName>
    </recommendedName>
</protein>
<proteinExistence type="predicted"/>
<accession>W8VZR0</accession>
<gene>
    <name evidence="4" type="ORF">NMS_1002</name>
</gene>
<dbReference type="SUPFAM" id="SSF56300">
    <property type="entry name" value="Metallo-dependent phosphatases"/>
    <property type="match status" value="1"/>
</dbReference>
<dbReference type="EMBL" id="AP014548">
    <property type="protein sequence ID" value="BAO55011.1"/>
    <property type="molecule type" value="Genomic_DNA"/>
</dbReference>
<keyword evidence="5" id="KW-1185">Reference proteome</keyword>
<dbReference type="STRING" id="1454201.NMS_1002"/>
<dbReference type="GO" id="GO:0016787">
    <property type="term" value="F:hydrolase activity"/>
    <property type="evidence" value="ECO:0007669"/>
    <property type="project" value="UniProtKB-KW"/>
</dbReference>
<dbReference type="AlphaFoldDB" id="W8VZR0"/>
<keyword evidence="1" id="KW-0479">Metal-binding</keyword>
<dbReference type="Gene3D" id="3.60.21.10">
    <property type="match status" value="1"/>
</dbReference>
<dbReference type="Proteomes" id="UP000031760">
    <property type="component" value="Chromosome"/>
</dbReference>
<dbReference type="PANTHER" id="PTHR42988">
    <property type="entry name" value="PHOSPHOHYDROLASE"/>
    <property type="match status" value="1"/>
</dbReference>
<feature type="domain" description="Calcineurin" evidence="3">
    <location>
        <begin position="316"/>
        <end position="369"/>
    </location>
</feature>
<organism evidence="4 5">
    <name type="scientific">Nonlabens marinus S1-08</name>
    <dbReference type="NCBI Taxonomy" id="1454201"/>
    <lineage>
        <taxon>Bacteria</taxon>
        <taxon>Pseudomonadati</taxon>
        <taxon>Bacteroidota</taxon>
        <taxon>Flavobacteriia</taxon>
        <taxon>Flavobacteriales</taxon>
        <taxon>Flavobacteriaceae</taxon>
        <taxon>Nonlabens</taxon>
    </lineage>
</organism>
<evidence type="ECO:0000256" key="1">
    <source>
        <dbReference type="ARBA" id="ARBA00022723"/>
    </source>
</evidence>
<dbReference type="GO" id="GO:0046872">
    <property type="term" value="F:metal ion binding"/>
    <property type="evidence" value="ECO:0007669"/>
    <property type="project" value="UniProtKB-KW"/>
</dbReference>
<dbReference type="KEGG" id="nmf:NMS_1002"/>
<dbReference type="PANTHER" id="PTHR42988:SF2">
    <property type="entry name" value="CYCLIC NUCLEOTIDE PHOSPHODIESTERASE CBUA0032-RELATED"/>
    <property type="match status" value="1"/>
</dbReference>
<evidence type="ECO:0000256" key="2">
    <source>
        <dbReference type="ARBA" id="ARBA00022801"/>
    </source>
</evidence>
<reference evidence="4 5" key="1">
    <citation type="journal article" date="2014" name="Proc. Natl. Acad. Sci. U.S.A.">
        <title>Functional characterization of flavobacteria rhodopsins reveals a unique class of light-driven chloride pump in bacteria.</title>
        <authorList>
            <person name="Yoshizawa S."/>
            <person name="Kumagai Y."/>
            <person name="Kim H."/>
            <person name="Ogura Y."/>
            <person name="Hayashi T."/>
            <person name="Iwasaki W."/>
            <person name="DeLong E.F."/>
            <person name="Kogure K."/>
        </authorList>
    </citation>
    <scope>NUCLEOTIDE SEQUENCE [LARGE SCALE GENOMIC DNA]</scope>
    <source>
        <strain evidence="4 5">S1-08</strain>
    </source>
</reference>
<dbReference type="InterPro" id="IPR057846">
    <property type="entry name" value="wHTH-Calcineurin_assc"/>
</dbReference>
<dbReference type="InterPro" id="IPR050884">
    <property type="entry name" value="CNP_phosphodiesterase-III"/>
</dbReference>
<evidence type="ECO:0000313" key="4">
    <source>
        <dbReference type="EMBL" id="BAO55011.1"/>
    </source>
</evidence>
<evidence type="ECO:0000313" key="5">
    <source>
        <dbReference type="Proteomes" id="UP000031760"/>
    </source>
</evidence>
<sequence>MNDFSLKISIISDLHCHHSSTKEKETYLTSDMLRSPVNDHPVESLIKLIEKDQLSTDLTLCPGDFTNRSDQQGFISSWDFVNEIHNCLKGKDLIATLGNHDVDSHEKISNYNLEVAKGIKKDFPLKNDGDRDTLWSKGCVFVESENFRILVINSAHFHYNKEHAVGGKVDSNLLDYVEEYLNEINDDKIFIALSHHHPTNHSRLGLGEHDIIVNGTELLELLGKHSCDLFIHGHKHDAFLRYHNLTESNGRIPILSSGSFSATSNTIYTGRRNHFHMIDIEKKNKVCYGRITTWTFMPKNGWKLMHDDGGFDTYTGFGCNKNIQEIASDIISVVGKSVTYKWEDITTKLPEVNYLIPIEAEKLTNLLKSQGFLIAPPLSQSPTIISNVKAVI</sequence>
<dbReference type="Pfam" id="PF24408">
    <property type="entry name" value="wHTH-Calcineurin_assc"/>
    <property type="match status" value="1"/>
</dbReference>
<evidence type="ECO:0000259" key="3">
    <source>
        <dbReference type="Pfam" id="PF24408"/>
    </source>
</evidence>
<keyword evidence="2" id="KW-0378">Hydrolase</keyword>
<dbReference type="InterPro" id="IPR029052">
    <property type="entry name" value="Metallo-depent_PP-like"/>
</dbReference>